<gene>
    <name evidence="1" type="ORF">H6P80_02235</name>
</gene>
<dbReference type="EMBL" id="JACJVJ010000001">
    <property type="protein sequence ID" value="MBC2776431.1"/>
    <property type="molecule type" value="Genomic_DNA"/>
</dbReference>
<dbReference type="Pfam" id="PF04299">
    <property type="entry name" value="FMN_bind_2"/>
    <property type="match status" value="1"/>
</dbReference>
<dbReference type="RefSeq" id="WP_185799714.1">
    <property type="nucleotide sequence ID" value="NZ_JACJVJ010000001.1"/>
</dbReference>
<dbReference type="InterPro" id="IPR007396">
    <property type="entry name" value="TR_PAI2-type"/>
</dbReference>
<accession>A0A842HVN3</accession>
<dbReference type="PIRSF" id="PIRSF010372">
    <property type="entry name" value="PaiB"/>
    <property type="match status" value="1"/>
</dbReference>
<dbReference type="PANTHER" id="PTHR35802:SF1">
    <property type="entry name" value="PROTEASE SYNTHASE AND SPORULATION PROTEIN PAI 2"/>
    <property type="match status" value="1"/>
</dbReference>
<dbReference type="InterPro" id="IPR012349">
    <property type="entry name" value="Split_barrel_FMN-bd"/>
</dbReference>
<reference evidence="1 2" key="1">
    <citation type="submission" date="2020-08" db="EMBL/GenBank/DDBJ databases">
        <title>Draft genome sequence of Parasphingopyxis sp. GrpM-11.</title>
        <authorList>
            <person name="Oh J."/>
            <person name="Roh D.-H."/>
        </authorList>
    </citation>
    <scope>NUCLEOTIDE SEQUENCE [LARGE SCALE GENOMIC DNA]</scope>
    <source>
        <strain evidence="1 2">GrpM-11</strain>
    </source>
</reference>
<sequence length="198" mass="21868">MHPNTRFHWQDREAMADFVRTIGFGTLFAETPDGPRVAHLPGLLEGDRLFFHLANGNALRRHLEGKTALFVITGADAYVSPDWYGEPDHVPTWNYVSVELEGSVAKLSKDELVAGIDALAAEHEGRLEKTPWTRAKMADGLFDKMTGAITGFAMEVKAWRGTIKLGQNQSEQARRGAADAIEANGRAAIAHWMRNLDA</sequence>
<evidence type="ECO:0000313" key="1">
    <source>
        <dbReference type="EMBL" id="MBC2776431.1"/>
    </source>
</evidence>
<dbReference type="Proteomes" id="UP000564378">
    <property type="component" value="Unassembled WGS sequence"/>
</dbReference>
<proteinExistence type="predicted"/>
<organism evidence="1 2">
    <name type="scientific">Parasphingopyxis marina</name>
    <dbReference type="NCBI Taxonomy" id="2761622"/>
    <lineage>
        <taxon>Bacteria</taxon>
        <taxon>Pseudomonadati</taxon>
        <taxon>Pseudomonadota</taxon>
        <taxon>Alphaproteobacteria</taxon>
        <taxon>Sphingomonadales</taxon>
        <taxon>Sphingomonadaceae</taxon>
        <taxon>Parasphingopyxis</taxon>
    </lineage>
</organism>
<protein>
    <submittedName>
        <fullName evidence="1">FMN-binding negative transcriptional regulator</fullName>
    </submittedName>
</protein>
<dbReference type="SUPFAM" id="SSF50475">
    <property type="entry name" value="FMN-binding split barrel"/>
    <property type="match status" value="1"/>
</dbReference>
<dbReference type="Gene3D" id="2.30.110.10">
    <property type="entry name" value="Electron Transport, Fmn-binding Protein, Chain A"/>
    <property type="match status" value="1"/>
</dbReference>
<evidence type="ECO:0000313" key="2">
    <source>
        <dbReference type="Proteomes" id="UP000564378"/>
    </source>
</evidence>
<dbReference type="PANTHER" id="PTHR35802">
    <property type="entry name" value="PROTEASE SYNTHASE AND SPORULATION PROTEIN PAI 2"/>
    <property type="match status" value="1"/>
</dbReference>
<keyword evidence="2" id="KW-1185">Reference proteome</keyword>
<name>A0A842HVN3_9SPHN</name>
<dbReference type="AlphaFoldDB" id="A0A842HVN3"/>
<comment type="caution">
    <text evidence="1">The sequence shown here is derived from an EMBL/GenBank/DDBJ whole genome shotgun (WGS) entry which is preliminary data.</text>
</comment>